<sequence>MRISAISNEIKSFRLGYTQERPYPWKWTTPVVLCAFLFISPFLALVNVPLSAYNIIQEFTYHPNDTLPAVFLANIVPSVLQNPTDSFTPQLLNYTIDEAFDGVNPVSAFPYYNNPLSDSCDVANIVVQLVLHDLPDVGWSFAQVQFGVMIGGWPEGNDEGFVRATPAWIAHDFLDIFDLDSWSGLHSPDPGIGNFTQASFDVTVHPCCNCKEVLAGGPLERGASLLKSPCSSNPAQNFPYPTSVSLPTQIAGLLAGSSLGNVSISALGTVYGNLIQTLYHLVRLDLGVILENQIYNSPEIFNRTIKPLDKRGNGDDSWTNEARGWH</sequence>
<keyword evidence="3" id="KW-1185">Reference proteome</keyword>
<accession>A0A8H6XMU4</accession>
<comment type="caution">
    <text evidence="2">The sequence shown here is derived from an EMBL/GenBank/DDBJ whole genome shotgun (WGS) entry which is preliminary data.</text>
</comment>
<reference evidence="2" key="1">
    <citation type="submission" date="2020-05" db="EMBL/GenBank/DDBJ databases">
        <title>Mycena genomes resolve the evolution of fungal bioluminescence.</title>
        <authorList>
            <person name="Tsai I.J."/>
        </authorList>
    </citation>
    <scope>NUCLEOTIDE SEQUENCE</scope>
    <source>
        <strain evidence="2">160909Yilan</strain>
    </source>
</reference>
<keyword evidence="1" id="KW-0472">Membrane</keyword>
<dbReference type="OrthoDB" id="3001227at2759"/>
<feature type="transmembrane region" description="Helical" evidence="1">
    <location>
        <begin position="27"/>
        <end position="48"/>
    </location>
</feature>
<gene>
    <name evidence="2" type="ORF">MSAN_01970000</name>
</gene>
<dbReference type="AlphaFoldDB" id="A0A8H6XMU4"/>
<protein>
    <submittedName>
        <fullName evidence="2">Uncharacterized protein</fullName>
    </submittedName>
</protein>
<evidence type="ECO:0000256" key="1">
    <source>
        <dbReference type="SAM" id="Phobius"/>
    </source>
</evidence>
<keyword evidence="1" id="KW-0812">Transmembrane</keyword>
<evidence type="ECO:0000313" key="2">
    <source>
        <dbReference type="EMBL" id="KAF7343499.1"/>
    </source>
</evidence>
<dbReference type="EMBL" id="JACAZH010000023">
    <property type="protein sequence ID" value="KAF7343499.1"/>
    <property type="molecule type" value="Genomic_DNA"/>
</dbReference>
<organism evidence="2 3">
    <name type="scientific">Mycena sanguinolenta</name>
    <dbReference type="NCBI Taxonomy" id="230812"/>
    <lineage>
        <taxon>Eukaryota</taxon>
        <taxon>Fungi</taxon>
        <taxon>Dikarya</taxon>
        <taxon>Basidiomycota</taxon>
        <taxon>Agaricomycotina</taxon>
        <taxon>Agaricomycetes</taxon>
        <taxon>Agaricomycetidae</taxon>
        <taxon>Agaricales</taxon>
        <taxon>Marasmiineae</taxon>
        <taxon>Mycenaceae</taxon>
        <taxon>Mycena</taxon>
    </lineage>
</organism>
<name>A0A8H6XMU4_9AGAR</name>
<evidence type="ECO:0000313" key="3">
    <source>
        <dbReference type="Proteomes" id="UP000623467"/>
    </source>
</evidence>
<keyword evidence="1" id="KW-1133">Transmembrane helix</keyword>
<dbReference type="Proteomes" id="UP000623467">
    <property type="component" value="Unassembled WGS sequence"/>
</dbReference>
<proteinExistence type="predicted"/>